<dbReference type="UniPathway" id="UPA00288">
    <property type="reaction ID" value="UER01023"/>
</dbReference>
<name>A0A162L5Y2_9PROT</name>
<dbReference type="NCBIfam" id="NF000586">
    <property type="entry name" value="PRK00011.1"/>
    <property type="match status" value="1"/>
</dbReference>
<feature type="modified residue" description="N6-(pyridoxal phosphate)lysine" evidence="11 12">
    <location>
        <position position="238"/>
    </location>
</feature>
<dbReference type="GO" id="GO:0008168">
    <property type="term" value="F:methyltransferase activity"/>
    <property type="evidence" value="ECO:0007669"/>
    <property type="project" value="UniProtKB-KW"/>
</dbReference>
<feature type="site" description="Plays an important role in substrate specificity" evidence="11">
    <location>
        <position position="237"/>
    </location>
</feature>
<dbReference type="InterPro" id="IPR001085">
    <property type="entry name" value="Ser_HO-MeTrfase"/>
</dbReference>
<keyword evidence="7 11" id="KW-0808">Transferase</keyword>
<comment type="catalytic activity">
    <reaction evidence="9">
        <text>(6R)-5,10-methylene-5,6,7,8-tetrahydrofolate + D-alanine + H2O = 2-methylserine + (6S)-5,6,7,8-tetrahydrofolate</text>
        <dbReference type="Rhea" id="RHEA:10064"/>
        <dbReference type="ChEBI" id="CHEBI:15377"/>
        <dbReference type="ChEBI" id="CHEBI:15636"/>
        <dbReference type="ChEBI" id="CHEBI:57416"/>
        <dbReference type="ChEBI" id="CHEBI:57453"/>
        <dbReference type="ChEBI" id="CHEBI:58275"/>
        <dbReference type="EC" id="2.1.2.7"/>
    </reaction>
</comment>
<comment type="caution">
    <text evidence="11">Lacks conserved residue(s) required for the propagation of feature annotation.</text>
</comment>
<dbReference type="PROSITE" id="PS00096">
    <property type="entry name" value="SHMT"/>
    <property type="match status" value="1"/>
</dbReference>
<comment type="function">
    <text evidence="11">Catalyzes the reversible interconversion of serine and glycine with tetrahydrofolate (THF) serving as the one-carbon carrier. This reaction serves as the major source of one-carbon groups required for the biosynthesis of purines, thymidylate, methionine, and other important biomolecules. Also exhibits THF-independent aldolase activity toward beta-hydroxyamino acids, producing glycine and aldehydes, via a retro-aldol mechanism.</text>
</comment>
<dbReference type="GO" id="GO:0004372">
    <property type="term" value="F:glycine hydroxymethyltransferase activity"/>
    <property type="evidence" value="ECO:0007669"/>
    <property type="project" value="UniProtKB-UniRule"/>
</dbReference>
<keyword evidence="6 11" id="KW-0554">One-carbon metabolism</keyword>
<evidence type="ECO:0000256" key="11">
    <source>
        <dbReference type="HAMAP-Rule" id="MF_00051"/>
    </source>
</evidence>
<evidence type="ECO:0000259" key="13">
    <source>
        <dbReference type="Pfam" id="PF00464"/>
    </source>
</evidence>
<feature type="binding site" evidence="11">
    <location>
        <position position="129"/>
    </location>
    <ligand>
        <name>(6S)-5,6,7,8-tetrahydrofolate</name>
        <dbReference type="ChEBI" id="CHEBI:57453"/>
    </ligand>
</feature>
<keyword evidence="11" id="KW-0028">Amino-acid biosynthesis</keyword>
<comment type="caution">
    <text evidence="14">The sequence shown here is derived from an EMBL/GenBank/DDBJ whole genome shotgun (WGS) entry which is preliminary data.</text>
</comment>
<dbReference type="RefSeq" id="WP_062763625.1">
    <property type="nucleotide sequence ID" value="NZ_CP121045.1"/>
</dbReference>
<dbReference type="GO" id="GO:0005829">
    <property type="term" value="C:cytosol"/>
    <property type="evidence" value="ECO:0007669"/>
    <property type="project" value="TreeGrafter"/>
</dbReference>
<comment type="subcellular location">
    <subcellularLocation>
        <location evidence="2 11">Cytoplasm</location>
    </subcellularLocation>
</comment>
<evidence type="ECO:0000256" key="9">
    <source>
        <dbReference type="ARBA" id="ARBA00051216"/>
    </source>
</evidence>
<dbReference type="GO" id="GO:0050413">
    <property type="term" value="F:D-alanine 2-hydroxymethyltransferase activity"/>
    <property type="evidence" value="ECO:0007669"/>
    <property type="project" value="UniProtKB-EC"/>
</dbReference>
<feature type="binding site" evidence="11">
    <location>
        <begin position="133"/>
        <end position="135"/>
    </location>
    <ligand>
        <name>(6S)-5,6,7,8-tetrahydrofolate</name>
        <dbReference type="ChEBI" id="CHEBI:57453"/>
    </ligand>
</feature>
<evidence type="ECO:0000256" key="10">
    <source>
        <dbReference type="ARBA" id="ARBA00057572"/>
    </source>
</evidence>
<dbReference type="InterPro" id="IPR039429">
    <property type="entry name" value="SHMT-like_dom"/>
</dbReference>
<dbReference type="CDD" id="cd00378">
    <property type="entry name" value="SHMT"/>
    <property type="match status" value="1"/>
</dbReference>
<dbReference type="InterPro" id="IPR019798">
    <property type="entry name" value="Ser_HO-MeTrfase_PLP_BS"/>
</dbReference>
<accession>A0A162L5Y2</accession>
<comment type="catalytic activity">
    <reaction evidence="11">
        <text>(6R)-5,10-methylene-5,6,7,8-tetrahydrofolate + glycine + H2O = (6S)-5,6,7,8-tetrahydrofolate + L-serine</text>
        <dbReference type="Rhea" id="RHEA:15481"/>
        <dbReference type="ChEBI" id="CHEBI:15377"/>
        <dbReference type="ChEBI" id="CHEBI:15636"/>
        <dbReference type="ChEBI" id="CHEBI:33384"/>
        <dbReference type="ChEBI" id="CHEBI:57305"/>
        <dbReference type="ChEBI" id="CHEBI:57453"/>
        <dbReference type="EC" id="2.1.2.1"/>
    </reaction>
</comment>
<evidence type="ECO:0000313" key="15">
    <source>
        <dbReference type="Proteomes" id="UP000075787"/>
    </source>
</evidence>
<dbReference type="PANTHER" id="PTHR11680:SF35">
    <property type="entry name" value="SERINE HYDROXYMETHYLTRANSFERASE 1"/>
    <property type="match status" value="1"/>
</dbReference>
<dbReference type="InterPro" id="IPR015422">
    <property type="entry name" value="PyrdxlP-dep_Trfase_small"/>
</dbReference>
<dbReference type="Proteomes" id="UP000075787">
    <property type="component" value="Unassembled WGS sequence"/>
</dbReference>
<evidence type="ECO:0000256" key="2">
    <source>
        <dbReference type="ARBA" id="ARBA00004496"/>
    </source>
</evidence>
<dbReference type="Gene3D" id="3.40.640.10">
    <property type="entry name" value="Type I PLP-dependent aspartate aminotransferase-like (Major domain)"/>
    <property type="match status" value="1"/>
</dbReference>
<dbReference type="Gene3D" id="3.90.1150.10">
    <property type="entry name" value="Aspartate Aminotransferase, domain 1"/>
    <property type="match status" value="1"/>
</dbReference>
<dbReference type="InterPro" id="IPR049943">
    <property type="entry name" value="Ser_HO-MeTrfase-like"/>
</dbReference>
<dbReference type="PANTHER" id="PTHR11680">
    <property type="entry name" value="SERINE HYDROXYMETHYLTRANSFERASE"/>
    <property type="match status" value="1"/>
</dbReference>
<dbReference type="AlphaFoldDB" id="A0A162L5Y2"/>
<dbReference type="EMBL" id="LPZR01000113">
    <property type="protein sequence ID" value="KYO53463.1"/>
    <property type="molecule type" value="Genomic_DNA"/>
</dbReference>
<protein>
    <recommendedName>
        <fullName evidence="11">Serine hydroxymethyltransferase</fullName>
        <shortName evidence="11">SHMT</shortName>
        <shortName evidence="11">Serine methylase</shortName>
        <ecNumber evidence="11">2.1.2.1</ecNumber>
    </recommendedName>
</protein>
<dbReference type="GeneID" id="97242952"/>
<reference evidence="14 15" key="1">
    <citation type="submission" date="2015-12" db="EMBL/GenBank/DDBJ databases">
        <title>Genome sequence of Tistrella mobilis MCCC 1A02139.</title>
        <authorList>
            <person name="Lu L."/>
            <person name="Lai Q."/>
            <person name="Shao Z."/>
            <person name="Qian P."/>
        </authorList>
    </citation>
    <scope>NUCLEOTIDE SEQUENCE [LARGE SCALE GENOMIC DNA]</scope>
    <source>
        <strain evidence="14 15">MCCC 1A02139</strain>
    </source>
</reference>
<dbReference type="UniPathway" id="UPA00193"/>
<dbReference type="SUPFAM" id="SSF53383">
    <property type="entry name" value="PLP-dependent transferases"/>
    <property type="match status" value="1"/>
</dbReference>
<sequence>MLKTAPVSVPDRDAPLAAIDPDLARAIRAEERRQQSQIELIASENLVSRAVRQAQGSVLTNKYAEGYPGRRYYGGCDPVDQAETLAIDRVRRLFGAAYANVQPHSGANANLAVLFALLEPGDTVMGLDLACGGHLTHGSPVSLSGRWFKAVTYKVRADDETIDWDQMAAEARRTRPRLIFVGGSAYPRTIDFARARAIADEVGAWLMADIAHYAGLIACGLYPDPVPHAHVVTSTTHKTLRGPRGGIILTNDPDIARRIDKAVFPGVQGGPLMHVIAAKAVAFHEALQPDYRAYIHDVVGNAAALARTLDAGGLRLVTGGTDCHLVLVDLRPFALTGKAAVEAMEEVGLTANKNAVPFDTATPMVTSGIRLGSPACTTRGFGPAEFETVGRLILQVLGALRDNGGLDAATAAAVRAEVDALCARFPLPAA</sequence>
<feature type="domain" description="Serine hydroxymethyltransferase-like" evidence="13">
    <location>
        <begin position="17"/>
        <end position="393"/>
    </location>
</feature>
<comment type="cofactor">
    <cofactor evidence="1 11 12">
        <name>pyridoxal 5'-phosphate</name>
        <dbReference type="ChEBI" id="CHEBI:597326"/>
    </cofactor>
</comment>
<evidence type="ECO:0000256" key="8">
    <source>
        <dbReference type="ARBA" id="ARBA00022898"/>
    </source>
</evidence>
<dbReference type="EC" id="2.1.2.1" evidence="11"/>
<dbReference type="GO" id="GO:0019264">
    <property type="term" value="P:glycine biosynthetic process from serine"/>
    <property type="evidence" value="ECO:0007669"/>
    <property type="project" value="UniProtKB-UniRule"/>
</dbReference>
<dbReference type="FunFam" id="3.40.640.10:FF:000001">
    <property type="entry name" value="Serine hydroxymethyltransferase"/>
    <property type="match status" value="1"/>
</dbReference>
<evidence type="ECO:0000256" key="1">
    <source>
        <dbReference type="ARBA" id="ARBA00001933"/>
    </source>
</evidence>
<evidence type="ECO:0000256" key="3">
    <source>
        <dbReference type="ARBA" id="ARBA00006376"/>
    </source>
</evidence>
<evidence type="ECO:0000256" key="5">
    <source>
        <dbReference type="ARBA" id="ARBA00022490"/>
    </source>
</evidence>
<dbReference type="InterPro" id="IPR015421">
    <property type="entry name" value="PyrdxlP-dep_Trfase_major"/>
</dbReference>
<dbReference type="GO" id="GO:0032259">
    <property type="term" value="P:methylation"/>
    <property type="evidence" value="ECO:0007669"/>
    <property type="project" value="UniProtKB-KW"/>
</dbReference>
<comment type="function">
    <text evidence="10">Catalyzes the reversible interconversion of alpha-methyl-L-serine to D-alanine with tetrahydrofolate (THF) serving as the one-carbon carrier. Cannot use alpha-methyl-D-serine, L-serine, D-serine or L-alanine.</text>
</comment>
<keyword evidence="8 11" id="KW-0663">Pyridoxal phosphate</keyword>
<dbReference type="InterPro" id="IPR015424">
    <property type="entry name" value="PyrdxlP-dep_Trfase"/>
</dbReference>
<comment type="pathway">
    <text evidence="11">One-carbon metabolism; tetrahydrofolate interconversion.</text>
</comment>
<keyword evidence="5 11" id="KW-0963">Cytoplasm</keyword>
<evidence type="ECO:0000313" key="14">
    <source>
        <dbReference type="EMBL" id="KYO53463.1"/>
    </source>
</evidence>
<dbReference type="Pfam" id="PF00464">
    <property type="entry name" value="SHMT"/>
    <property type="match status" value="1"/>
</dbReference>
<evidence type="ECO:0000256" key="7">
    <source>
        <dbReference type="ARBA" id="ARBA00022679"/>
    </source>
</evidence>
<dbReference type="GO" id="GO:0035999">
    <property type="term" value="P:tetrahydrofolate interconversion"/>
    <property type="evidence" value="ECO:0007669"/>
    <property type="project" value="UniProtKB-UniRule"/>
</dbReference>
<keyword evidence="14" id="KW-0489">Methyltransferase</keyword>
<comment type="subunit">
    <text evidence="4 11">Homodimer.</text>
</comment>
<evidence type="ECO:0000256" key="6">
    <source>
        <dbReference type="ARBA" id="ARBA00022563"/>
    </source>
</evidence>
<gene>
    <name evidence="11 14" type="primary">glyA</name>
    <name evidence="14" type="ORF">AUP44_03715</name>
</gene>
<organism evidence="14 15">
    <name type="scientific">Tistrella mobilis</name>
    <dbReference type="NCBI Taxonomy" id="171437"/>
    <lineage>
        <taxon>Bacteria</taxon>
        <taxon>Pseudomonadati</taxon>
        <taxon>Pseudomonadota</taxon>
        <taxon>Alphaproteobacteria</taxon>
        <taxon>Geminicoccales</taxon>
        <taxon>Geminicoccaceae</taxon>
        <taxon>Tistrella</taxon>
    </lineage>
</organism>
<evidence type="ECO:0000256" key="4">
    <source>
        <dbReference type="ARBA" id="ARBA00011738"/>
    </source>
</evidence>
<evidence type="ECO:0000256" key="12">
    <source>
        <dbReference type="PIRSR" id="PIRSR000412-50"/>
    </source>
</evidence>
<proteinExistence type="inferred from homology"/>
<dbReference type="PIRSF" id="PIRSF000412">
    <property type="entry name" value="SHMT"/>
    <property type="match status" value="1"/>
</dbReference>
<dbReference type="GO" id="GO:0030170">
    <property type="term" value="F:pyridoxal phosphate binding"/>
    <property type="evidence" value="ECO:0007669"/>
    <property type="project" value="UniProtKB-UniRule"/>
</dbReference>
<comment type="similarity">
    <text evidence="3 11">Belongs to the SHMT family.</text>
</comment>
<comment type="pathway">
    <text evidence="11">Amino-acid biosynthesis; glycine biosynthesis; glycine from L-serine: step 1/1.</text>
</comment>
<dbReference type="HAMAP" id="MF_00051">
    <property type="entry name" value="SHMT"/>
    <property type="match status" value="1"/>
</dbReference>
<dbReference type="OrthoDB" id="9803846at2"/>